<feature type="transmembrane region" description="Helical" evidence="12">
    <location>
        <begin position="112"/>
        <end position="132"/>
    </location>
</feature>
<dbReference type="EC" id="3.6.1.27" evidence="3"/>
<dbReference type="PANTHER" id="PTHR30622:SF2">
    <property type="entry name" value="UNDECAPRENYL-DIPHOSPHATASE"/>
    <property type="match status" value="1"/>
</dbReference>
<keyword evidence="7 13" id="KW-0378">Hydrolase</keyword>
<proteinExistence type="inferred from homology"/>
<evidence type="ECO:0000256" key="4">
    <source>
        <dbReference type="ARBA" id="ARBA00021581"/>
    </source>
</evidence>
<dbReference type="GO" id="GO:0050380">
    <property type="term" value="F:undecaprenyl-diphosphatase activity"/>
    <property type="evidence" value="ECO:0007669"/>
    <property type="project" value="UniProtKB-EC"/>
</dbReference>
<dbReference type="GO" id="GO:0005886">
    <property type="term" value="C:plasma membrane"/>
    <property type="evidence" value="ECO:0007669"/>
    <property type="project" value="UniProtKB-SubCell"/>
</dbReference>
<accession>A0A3B0U2X1</accession>
<dbReference type="PANTHER" id="PTHR30622">
    <property type="entry name" value="UNDECAPRENYL-DIPHOSPHATASE"/>
    <property type="match status" value="1"/>
</dbReference>
<evidence type="ECO:0000256" key="11">
    <source>
        <dbReference type="ARBA" id="ARBA00047594"/>
    </source>
</evidence>
<organism evidence="13">
    <name type="scientific">hydrothermal vent metagenome</name>
    <dbReference type="NCBI Taxonomy" id="652676"/>
    <lineage>
        <taxon>unclassified sequences</taxon>
        <taxon>metagenomes</taxon>
        <taxon>ecological metagenomes</taxon>
    </lineage>
</organism>
<evidence type="ECO:0000256" key="3">
    <source>
        <dbReference type="ARBA" id="ARBA00012374"/>
    </source>
</evidence>
<dbReference type="AlphaFoldDB" id="A0A3B0U2X1"/>
<feature type="transmembrane region" description="Helical" evidence="12">
    <location>
        <begin position="243"/>
        <end position="260"/>
    </location>
</feature>
<evidence type="ECO:0000313" key="13">
    <source>
        <dbReference type="EMBL" id="VAW19977.1"/>
    </source>
</evidence>
<dbReference type="Pfam" id="PF02673">
    <property type="entry name" value="BacA"/>
    <property type="match status" value="1"/>
</dbReference>
<feature type="transmembrane region" description="Helical" evidence="12">
    <location>
        <begin position="82"/>
        <end position="100"/>
    </location>
</feature>
<keyword evidence="9 12" id="KW-0472">Membrane</keyword>
<evidence type="ECO:0000256" key="1">
    <source>
        <dbReference type="ARBA" id="ARBA00004651"/>
    </source>
</evidence>
<gene>
    <name evidence="13" type="ORF">MNBD_BACTEROID01-2958</name>
</gene>
<evidence type="ECO:0000256" key="5">
    <source>
        <dbReference type="ARBA" id="ARBA00022475"/>
    </source>
</evidence>
<comment type="subcellular location">
    <subcellularLocation>
        <location evidence="1">Cell membrane</location>
        <topology evidence="1">Multi-pass membrane protein</topology>
    </subcellularLocation>
</comment>
<evidence type="ECO:0000256" key="12">
    <source>
        <dbReference type="SAM" id="Phobius"/>
    </source>
</evidence>
<evidence type="ECO:0000256" key="9">
    <source>
        <dbReference type="ARBA" id="ARBA00023136"/>
    </source>
</evidence>
<feature type="transmembrane region" description="Helical" evidence="12">
    <location>
        <begin position="182"/>
        <end position="201"/>
    </location>
</feature>
<reference evidence="13" key="1">
    <citation type="submission" date="2018-06" db="EMBL/GenBank/DDBJ databases">
        <authorList>
            <person name="Zhirakovskaya E."/>
        </authorList>
    </citation>
    <scope>NUCLEOTIDE SEQUENCE</scope>
</reference>
<evidence type="ECO:0000256" key="6">
    <source>
        <dbReference type="ARBA" id="ARBA00022692"/>
    </source>
</evidence>
<feature type="transmembrane region" description="Helical" evidence="12">
    <location>
        <begin position="42"/>
        <end position="61"/>
    </location>
</feature>
<keyword evidence="6 12" id="KW-0812">Transmembrane</keyword>
<comment type="catalytic activity">
    <reaction evidence="11">
        <text>di-trans,octa-cis-undecaprenyl diphosphate + H2O = di-trans,octa-cis-undecaprenyl phosphate + phosphate + H(+)</text>
        <dbReference type="Rhea" id="RHEA:28094"/>
        <dbReference type="ChEBI" id="CHEBI:15377"/>
        <dbReference type="ChEBI" id="CHEBI:15378"/>
        <dbReference type="ChEBI" id="CHEBI:43474"/>
        <dbReference type="ChEBI" id="CHEBI:58405"/>
        <dbReference type="ChEBI" id="CHEBI:60392"/>
        <dbReference type="EC" id="3.6.1.27"/>
    </reaction>
</comment>
<dbReference type="HAMAP" id="MF_01006">
    <property type="entry name" value="Undec_diphosphatase"/>
    <property type="match status" value="1"/>
</dbReference>
<keyword evidence="5" id="KW-1003">Cell membrane</keyword>
<sequence>MSELQAFILGLIQGLTEFLPVSSSGHLEIIHALFGIENENNLLVAVVLHSATVLSTIIVFRKDIAALAKGFFGFKWDEPTRYVLMLLLSAVPVVILGLFFKDEIELFYSGRVQFVGAMLIVTAVLLFLANFAKSGKKEASFFKSLVIGVAQAFAVLPGISRSGATIATGLLLGVDKKEMAKFSFLMVLIPIIGAVSLDLISGEFTGNGNNIEALPLAIGFLTAFVSGLFACKWMVDLVKKGKLIYFAIYCLIIGLITIFAS</sequence>
<protein>
    <recommendedName>
        <fullName evidence="4">Undecaprenyl-diphosphatase</fullName>
        <ecNumber evidence="3">3.6.1.27</ecNumber>
    </recommendedName>
    <alternativeName>
        <fullName evidence="10">Undecaprenyl pyrophosphate phosphatase</fullName>
    </alternativeName>
</protein>
<evidence type="ECO:0000256" key="2">
    <source>
        <dbReference type="ARBA" id="ARBA00010621"/>
    </source>
</evidence>
<name>A0A3B0U2X1_9ZZZZ</name>
<evidence type="ECO:0000256" key="8">
    <source>
        <dbReference type="ARBA" id="ARBA00022989"/>
    </source>
</evidence>
<dbReference type="EMBL" id="UOEP01000110">
    <property type="protein sequence ID" value="VAW19977.1"/>
    <property type="molecule type" value="Genomic_DNA"/>
</dbReference>
<dbReference type="InterPro" id="IPR003824">
    <property type="entry name" value="UppP"/>
</dbReference>
<evidence type="ECO:0000256" key="7">
    <source>
        <dbReference type="ARBA" id="ARBA00022801"/>
    </source>
</evidence>
<comment type="similarity">
    <text evidence="2">Belongs to the UppP family.</text>
</comment>
<keyword evidence="8 12" id="KW-1133">Transmembrane helix</keyword>
<evidence type="ECO:0000256" key="10">
    <source>
        <dbReference type="ARBA" id="ARBA00032707"/>
    </source>
</evidence>
<feature type="transmembrane region" description="Helical" evidence="12">
    <location>
        <begin position="213"/>
        <end position="231"/>
    </location>
</feature>